<evidence type="ECO:0000259" key="8">
    <source>
        <dbReference type="PROSITE" id="PS50164"/>
    </source>
</evidence>
<dbReference type="EMBL" id="JAENIG010000012">
    <property type="protein sequence ID" value="MBK1856291.1"/>
    <property type="molecule type" value="Genomic_DNA"/>
</dbReference>
<dbReference type="Gene3D" id="3.30.420.340">
    <property type="entry name" value="UvrC, RNAse H endonuclease domain"/>
    <property type="match status" value="1"/>
</dbReference>
<dbReference type="PANTHER" id="PTHR30562">
    <property type="entry name" value="UVRC/OXIDOREDUCTASE"/>
    <property type="match status" value="1"/>
</dbReference>
<evidence type="ECO:0000313" key="11">
    <source>
        <dbReference type="Proteomes" id="UP000634206"/>
    </source>
</evidence>
<evidence type="ECO:0000259" key="7">
    <source>
        <dbReference type="PROSITE" id="PS50151"/>
    </source>
</evidence>
<evidence type="ECO:0000256" key="5">
    <source>
        <dbReference type="ARBA" id="ARBA00023204"/>
    </source>
</evidence>
<evidence type="ECO:0000256" key="2">
    <source>
        <dbReference type="ARBA" id="ARBA00022763"/>
    </source>
</evidence>
<dbReference type="PROSITE" id="PS50164">
    <property type="entry name" value="GIY_YIG"/>
    <property type="match status" value="1"/>
</dbReference>
<feature type="domain" description="UvrC family homology region profile" evidence="9">
    <location>
        <begin position="205"/>
        <end position="390"/>
    </location>
</feature>
<keyword evidence="6" id="KW-0742">SOS response</keyword>
<dbReference type="GO" id="GO:0003677">
    <property type="term" value="F:DNA binding"/>
    <property type="evidence" value="ECO:0007669"/>
    <property type="project" value="InterPro"/>
</dbReference>
<dbReference type="Gene3D" id="4.10.860.10">
    <property type="entry name" value="UVR domain"/>
    <property type="match status" value="1"/>
</dbReference>
<keyword evidence="1" id="KW-0963">Cytoplasm</keyword>
<evidence type="ECO:0000256" key="6">
    <source>
        <dbReference type="ARBA" id="ARBA00023236"/>
    </source>
</evidence>
<reference evidence="10" key="1">
    <citation type="submission" date="2021-01" db="EMBL/GenBank/DDBJ databases">
        <title>Modified the classification status of verrucomicrobia.</title>
        <authorList>
            <person name="Feng X."/>
        </authorList>
    </citation>
    <scope>NUCLEOTIDE SEQUENCE</scope>
    <source>
        <strain evidence="10">5K15</strain>
    </source>
</reference>
<evidence type="ECO:0000256" key="3">
    <source>
        <dbReference type="ARBA" id="ARBA00022769"/>
    </source>
</evidence>
<dbReference type="Pfam" id="PF14520">
    <property type="entry name" value="HHH_5"/>
    <property type="match status" value="1"/>
</dbReference>
<keyword evidence="3" id="KW-0228">DNA excision</keyword>
<keyword evidence="5" id="KW-0234">DNA repair</keyword>
<dbReference type="InterPro" id="IPR050066">
    <property type="entry name" value="UvrABC_protein_C"/>
</dbReference>
<dbReference type="GO" id="GO:0009432">
    <property type="term" value="P:SOS response"/>
    <property type="evidence" value="ECO:0007669"/>
    <property type="project" value="UniProtKB-KW"/>
</dbReference>
<protein>
    <submittedName>
        <fullName evidence="10">Excinuclease ABC subunit UvrC</fullName>
    </submittedName>
</protein>
<dbReference type="SUPFAM" id="SSF47781">
    <property type="entry name" value="RuvA domain 2-like"/>
    <property type="match status" value="1"/>
</dbReference>
<dbReference type="FunFam" id="3.40.1440.10:FF:000001">
    <property type="entry name" value="UvrABC system protein C"/>
    <property type="match status" value="1"/>
</dbReference>
<feature type="domain" description="GIY-YIG" evidence="8">
    <location>
        <begin position="15"/>
        <end position="96"/>
    </location>
</feature>
<accession>A0AAE2SDL1</accession>
<dbReference type="InterPro" id="IPR001943">
    <property type="entry name" value="UVR_dom"/>
</dbReference>
<dbReference type="Proteomes" id="UP000634206">
    <property type="component" value="Unassembled WGS sequence"/>
</dbReference>
<dbReference type="PROSITE" id="PS50165">
    <property type="entry name" value="UVRC"/>
    <property type="match status" value="1"/>
</dbReference>
<evidence type="ECO:0000256" key="1">
    <source>
        <dbReference type="ARBA" id="ARBA00022490"/>
    </source>
</evidence>
<dbReference type="Pfam" id="PF08459">
    <property type="entry name" value="UvrC_RNaseH_dom"/>
    <property type="match status" value="1"/>
</dbReference>
<dbReference type="InterPro" id="IPR036876">
    <property type="entry name" value="UVR_dom_sf"/>
</dbReference>
<keyword evidence="4" id="KW-0267">Excision nuclease</keyword>
<dbReference type="RefSeq" id="WP_309490913.1">
    <property type="nucleotide sequence ID" value="NZ_JAENIG010000012.1"/>
</dbReference>
<evidence type="ECO:0000256" key="4">
    <source>
        <dbReference type="ARBA" id="ARBA00022881"/>
    </source>
</evidence>
<evidence type="ECO:0000259" key="9">
    <source>
        <dbReference type="PROSITE" id="PS50165"/>
    </source>
</evidence>
<dbReference type="SMART" id="SM00465">
    <property type="entry name" value="GIYc"/>
    <property type="match status" value="1"/>
</dbReference>
<dbReference type="Pfam" id="PF01541">
    <property type="entry name" value="GIY-YIG"/>
    <property type="match status" value="1"/>
</dbReference>
<gene>
    <name evidence="10" type="ORF">JIN83_15065</name>
</gene>
<dbReference type="InterPro" id="IPR000305">
    <property type="entry name" value="GIY-YIG_endonuc"/>
</dbReference>
<proteinExistence type="predicted"/>
<dbReference type="GO" id="GO:0009380">
    <property type="term" value="C:excinuclease repair complex"/>
    <property type="evidence" value="ECO:0007669"/>
    <property type="project" value="TreeGrafter"/>
</dbReference>
<dbReference type="InterPro" id="IPR047296">
    <property type="entry name" value="GIY-YIG_UvrC_Cho"/>
</dbReference>
<dbReference type="GO" id="GO:0006289">
    <property type="term" value="P:nucleotide-excision repair"/>
    <property type="evidence" value="ECO:0007669"/>
    <property type="project" value="InterPro"/>
</dbReference>
<dbReference type="CDD" id="cd10434">
    <property type="entry name" value="GIY-YIG_UvrC_Cho"/>
    <property type="match status" value="1"/>
</dbReference>
<dbReference type="InterPro" id="IPR038476">
    <property type="entry name" value="UvrC_RNase_H_dom_sf"/>
</dbReference>
<feature type="domain" description="UVR" evidence="7">
    <location>
        <begin position="208"/>
        <end position="243"/>
    </location>
</feature>
<dbReference type="Pfam" id="PF02151">
    <property type="entry name" value="UVR"/>
    <property type="match status" value="1"/>
</dbReference>
<name>A0AAE2SDL1_9BACT</name>
<dbReference type="InterPro" id="IPR010994">
    <property type="entry name" value="RuvA_2-like"/>
</dbReference>
<sequence>MSTPEVRKKLQETPHKPGVYLMKDRLGGIIYVGKARDLKKRVGSYFMPSRKMRADLKTRALIDSICDFDLQIVRNEQEALILESKLIKEYRPRYNVSLRDDKRFYMVKLQLDDPLPRFMLTRLKKDDGARYFGPFVHSTALKATLEWINREFGLRTCRPRHPGENDYRHCHADIIRKCSAPCIGKVSEEQYRANVMEAVSLLEGKGRRERLQGLRDDMAKAAEKLQFEKAARLRDIIGNLEKTLSPARSFSRGRGGVPSTVNPSEDLAELQDALGLPDQLEIMECFDISNVSSNHIVASMVRFVNGAPDNQGYRRYRIKTVQGQDDFASMAEVVRRRYSRILTENNVEGSEDSQESPLEALRRLAREGKSPLHLPNLVIVDGGKGQLGMAVKELNRLGLHDLPVIGLAKQHEEIFRPGNSEPLLLPHDTGALKLLQRIRDEAHRFANNYNELLLRRRVRESLLDDCPGMSPKRKEALLRRFGSVKSIRKASVKELESVPGIGKKTAEQMREFLDKG</sequence>
<dbReference type="InterPro" id="IPR001162">
    <property type="entry name" value="UvrC_RNase_H_dom"/>
</dbReference>
<dbReference type="GO" id="GO:0009381">
    <property type="term" value="F:excinuclease ABC activity"/>
    <property type="evidence" value="ECO:0007669"/>
    <property type="project" value="InterPro"/>
</dbReference>
<evidence type="ECO:0000313" key="10">
    <source>
        <dbReference type="EMBL" id="MBK1856291.1"/>
    </source>
</evidence>
<dbReference type="InterPro" id="IPR035901">
    <property type="entry name" value="GIY-YIG_endonuc_sf"/>
</dbReference>
<dbReference type="PANTHER" id="PTHR30562:SF1">
    <property type="entry name" value="UVRABC SYSTEM PROTEIN C"/>
    <property type="match status" value="1"/>
</dbReference>
<dbReference type="Gene3D" id="1.10.150.20">
    <property type="entry name" value="5' to 3' exonuclease, C-terminal subdomain"/>
    <property type="match status" value="1"/>
</dbReference>
<organism evidence="10 11">
    <name type="scientific">Oceaniferula flava</name>
    <dbReference type="NCBI Taxonomy" id="2800421"/>
    <lineage>
        <taxon>Bacteria</taxon>
        <taxon>Pseudomonadati</taxon>
        <taxon>Verrucomicrobiota</taxon>
        <taxon>Verrucomicrobiia</taxon>
        <taxon>Verrucomicrobiales</taxon>
        <taxon>Verrucomicrobiaceae</taxon>
        <taxon>Oceaniferula</taxon>
    </lineage>
</organism>
<dbReference type="SMART" id="SM00278">
    <property type="entry name" value="HhH1"/>
    <property type="match status" value="2"/>
</dbReference>
<dbReference type="SUPFAM" id="SSF46600">
    <property type="entry name" value="C-terminal UvrC-binding domain of UvrB"/>
    <property type="match status" value="1"/>
</dbReference>
<comment type="caution">
    <text evidence="10">The sequence shown here is derived from an EMBL/GenBank/DDBJ whole genome shotgun (WGS) entry which is preliminary data.</text>
</comment>
<dbReference type="InterPro" id="IPR003583">
    <property type="entry name" value="Hlx-hairpin-Hlx_DNA-bd_motif"/>
</dbReference>
<dbReference type="AlphaFoldDB" id="A0AAE2SDL1"/>
<keyword evidence="11" id="KW-1185">Reference proteome</keyword>
<keyword evidence="2" id="KW-0227">DNA damage</keyword>
<dbReference type="Gene3D" id="3.40.1440.10">
    <property type="entry name" value="GIY-YIG endonuclease"/>
    <property type="match status" value="1"/>
</dbReference>
<dbReference type="PROSITE" id="PS50151">
    <property type="entry name" value="UVR"/>
    <property type="match status" value="1"/>
</dbReference>
<dbReference type="SUPFAM" id="SSF82771">
    <property type="entry name" value="GIY-YIG endonuclease"/>
    <property type="match status" value="1"/>
</dbReference>